<reference evidence="2" key="1">
    <citation type="submission" date="2019-06" db="EMBL/GenBank/DDBJ databases">
        <title>Genomics analysis of Aphanomyces spp. identifies a new class of oomycete effector associated with host adaptation.</title>
        <authorList>
            <person name="Gaulin E."/>
        </authorList>
    </citation>
    <scope>NUCLEOTIDE SEQUENCE</scope>
    <source>
        <strain evidence="2">CBS 578.67</strain>
    </source>
</reference>
<gene>
    <name evidence="2" type="ORF">As57867_015667</name>
</gene>
<keyword evidence="1" id="KW-0812">Transmembrane</keyword>
<comment type="caution">
    <text evidence="2">The sequence shown here is derived from an EMBL/GenBank/DDBJ whole genome shotgun (WGS) entry which is preliminary data.</text>
</comment>
<sequence length="206" mass="22571">MGRQEEVSITVDASKDEKDAVGGAKNPEKAALQFDFVGTVSKIVTGIPLTALLFVAIFGLAPAFYVVYVVFLTLFCLLGLLLPLGCVLYSFAVVLSCYLPFFNASSDKQKKEYDFVAASCASYLYLDNLGKMQDHIVATLTKGQAEVRLGETRAAMVRLRKHAVQQIGLTDFKAIHTNAIVQDKNIYMHNDLMAVGLEIKVMTGYT</sequence>
<feature type="transmembrane region" description="Helical" evidence="1">
    <location>
        <begin position="77"/>
        <end position="101"/>
    </location>
</feature>
<name>A0A6A4YBR3_9STRA</name>
<dbReference type="EMBL" id="VJMH01005727">
    <property type="protein sequence ID" value="KAF0693296.1"/>
    <property type="molecule type" value="Genomic_DNA"/>
</dbReference>
<organism evidence="2">
    <name type="scientific">Aphanomyces stellatus</name>
    <dbReference type="NCBI Taxonomy" id="120398"/>
    <lineage>
        <taxon>Eukaryota</taxon>
        <taxon>Sar</taxon>
        <taxon>Stramenopiles</taxon>
        <taxon>Oomycota</taxon>
        <taxon>Saprolegniomycetes</taxon>
        <taxon>Saprolegniales</taxon>
        <taxon>Verrucalvaceae</taxon>
        <taxon>Aphanomyces</taxon>
    </lineage>
</organism>
<keyword evidence="1" id="KW-1133">Transmembrane helix</keyword>
<feature type="non-terminal residue" evidence="2">
    <location>
        <position position="206"/>
    </location>
</feature>
<evidence type="ECO:0000256" key="1">
    <source>
        <dbReference type="SAM" id="Phobius"/>
    </source>
</evidence>
<protein>
    <submittedName>
        <fullName evidence="2">Uncharacterized protein</fullName>
    </submittedName>
</protein>
<accession>A0A6A4YBR3</accession>
<dbReference type="AlphaFoldDB" id="A0A6A4YBR3"/>
<keyword evidence="1" id="KW-0472">Membrane</keyword>
<proteinExistence type="predicted"/>
<feature type="transmembrane region" description="Helical" evidence="1">
    <location>
        <begin position="51"/>
        <end position="71"/>
    </location>
</feature>
<evidence type="ECO:0000313" key="2">
    <source>
        <dbReference type="EMBL" id="KAF0693296.1"/>
    </source>
</evidence>